<gene>
    <name evidence="2" type="ORF">PXEA_LOCUS4960</name>
</gene>
<protein>
    <submittedName>
        <fullName evidence="2">Uncharacterized protein</fullName>
    </submittedName>
</protein>
<proteinExistence type="predicted"/>
<dbReference type="Proteomes" id="UP000784294">
    <property type="component" value="Unassembled WGS sequence"/>
</dbReference>
<feature type="transmembrane region" description="Helical" evidence="1">
    <location>
        <begin position="36"/>
        <end position="58"/>
    </location>
</feature>
<dbReference type="AlphaFoldDB" id="A0A3S5CIQ4"/>
<keyword evidence="1" id="KW-0472">Membrane</keyword>
<accession>A0A3S5CIQ4</accession>
<evidence type="ECO:0000313" key="3">
    <source>
        <dbReference type="Proteomes" id="UP000784294"/>
    </source>
</evidence>
<reference evidence="2" key="1">
    <citation type="submission" date="2018-11" db="EMBL/GenBank/DDBJ databases">
        <authorList>
            <consortium name="Pathogen Informatics"/>
        </authorList>
    </citation>
    <scope>NUCLEOTIDE SEQUENCE</scope>
</reference>
<name>A0A3S5CIQ4_9PLAT</name>
<organism evidence="2 3">
    <name type="scientific">Protopolystoma xenopodis</name>
    <dbReference type="NCBI Taxonomy" id="117903"/>
    <lineage>
        <taxon>Eukaryota</taxon>
        <taxon>Metazoa</taxon>
        <taxon>Spiralia</taxon>
        <taxon>Lophotrochozoa</taxon>
        <taxon>Platyhelminthes</taxon>
        <taxon>Monogenea</taxon>
        <taxon>Polyopisthocotylea</taxon>
        <taxon>Polystomatidea</taxon>
        <taxon>Polystomatidae</taxon>
        <taxon>Protopolystoma</taxon>
    </lineage>
</organism>
<sequence length="82" mass="8871">MPNSDALVMHDVQTVSRVHVLSGSPTSSGSAFVEKVLFLVLMGFLLTLLVSIITVCLIRVRPVCPIDMNGTRRRGEPLCSTS</sequence>
<keyword evidence="3" id="KW-1185">Reference proteome</keyword>
<evidence type="ECO:0000256" key="1">
    <source>
        <dbReference type="SAM" id="Phobius"/>
    </source>
</evidence>
<dbReference type="EMBL" id="CAAALY010012045">
    <property type="protein sequence ID" value="VEL11520.1"/>
    <property type="molecule type" value="Genomic_DNA"/>
</dbReference>
<evidence type="ECO:0000313" key="2">
    <source>
        <dbReference type="EMBL" id="VEL11520.1"/>
    </source>
</evidence>
<comment type="caution">
    <text evidence="2">The sequence shown here is derived from an EMBL/GenBank/DDBJ whole genome shotgun (WGS) entry which is preliminary data.</text>
</comment>
<keyword evidence="1" id="KW-1133">Transmembrane helix</keyword>
<keyword evidence="1" id="KW-0812">Transmembrane</keyword>